<feature type="chain" id="PRO_5038815137" evidence="5">
    <location>
        <begin position="21"/>
        <end position="265"/>
    </location>
</feature>
<keyword evidence="7" id="KW-1185">Reference proteome</keyword>
<feature type="binding site" evidence="4">
    <location>
        <position position="204"/>
    </location>
    <ligand>
        <name>molybdate</name>
        <dbReference type="ChEBI" id="CHEBI:36264"/>
    </ligand>
</feature>
<dbReference type="Pfam" id="PF13531">
    <property type="entry name" value="SBP_bac_11"/>
    <property type="match status" value="1"/>
</dbReference>
<evidence type="ECO:0000313" key="7">
    <source>
        <dbReference type="Proteomes" id="UP000250028"/>
    </source>
</evidence>
<evidence type="ECO:0000256" key="5">
    <source>
        <dbReference type="SAM" id="SignalP"/>
    </source>
</evidence>
<protein>
    <submittedName>
        <fullName evidence="6">Molybdate transport system substrate-binding protein</fullName>
    </submittedName>
</protein>
<feature type="signal peptide" evidence="5">
    <location>
        <begin position="1"/>
        <end position="20"/>
    </location>
</feature>
<proteinExistence type="inferred from homology"/>
<dbReference type="NCBIfam" id="TIGR01256">
    <property type="entry name" value="modA"/>
    <property type="match status" value="1"/>
</dbReference>
<dbReference type="Gene3D" id="3.40.190.10">
    <property type="entry name" value="Periplasmic binding protein-like II"/>
    <property type="match status" value="2"/>
</dbReference>
<evidence type="ECO:0000256" key="3">
    <source>
        <dbReference type="ARBA" id="ARBA00022729"/>
    </source>
</evidence>
<dbReference type="InterPro" id="IPR005950">
    <property type="entry name" value="ModA"/>
</dbReference>
<dbReference type="GO" id="GO:0015689">
    <property type="term" value="P:molybdate ion transport"/>
    <property type="evidence" value="ECO:0007669"/>
    <property type="project" value="InterPro"/>
</dbReference>
<dbReference type="Proteomes" id="UP000250028">
    <property type="component" value="Unassembled WGS sequence"/>
</dbReference>
<dbReference type="AlphaFoldDB" id="A0A2Y8ZVL3"/>
<dbReference type="GO" id="GO:0046872">
    <property type="term" value="F:metal ion binding"/>
    <property type="evidence" value="ECO:0007669"/>
    <property type="project" value="UniProtKB-KW"/>
</dbReference>
<dbReference type="EMBL" id="UESZ01000001">
    <property type="protein sequence ID" value="SSA35318.1"/>
    <property type="molecule type" value="Genomic_DNA"/>
</dbReference>
<feature type="binding site" evidence="4">
    <location>
        <position position="83"/>
    </location>
    <ligand>
        <name>molybdate</name>
        <dbReference type="ChEBI" id="CHEBI:36264"/>
    </ligand>
</feature>
<keyword evidence="3 5" id="KW-0732">Signal</keyword>
<feature type="binding site" evidence="4">
    <location>
        <position position="186"/>
    </location>
    <ligand>
        <name>molybdate</name>
        <dbReference type="ChEBI" id="CHEBI:36264"/>
    </ligand>
</feature>
<dbReference type="InterPro" id="IPR050682">
    <property type="entry name" value="ModA/WtpA"/>
</dbReference>
<evidence type="ECO:0000256" key="2">
    <source>
        <dbReference type="ARBA" id="ARBA00022723"/>
    </source>
</evidence>
<dbReference type="PIRSF" id="PIRSF004846">
    <property type="entry name" value="ModA"/>
    <property type="match status" value="1"/>
</dbReference>
<organism evidence="6 7">
    <name type="scientific">Branchiibius hedensis</name>
    <dbReference type="NCBI Taxonomy" id="672460"/>
    <lineage>
        <taxon>Bacteria</taxon>
        <taxon>Bacillati</taxon>
        <taxon>Actinomycetota</taxon>
        <taxon>Actinomycetes</taxon>
        <taxon>Micrococcales</taxon>
        <taxon>Dermacoccaceae</taxon>
        <taxon>Branchiibius</taxon>
    </lineage>
</organism>
<dbReference type="PROSITE" id="PS51257">
    <property type="entry name" value="PROKAR_LIPOPROTEIN"/>
    <property type="match status" value="1"/>
</dbReference>
<evidence type="ECO:0000256" key="1">
    <source>
        <dbReference type="ARBA" id="ARBA00009175"/>
    </source>
</evidence>
<dbReference type="GO" id="GO:0030973">
    <property type="term" value="F:molybdate ion binding"/>
    <property type="evidence" value="ECO:0007669"/>
    <property type="project" value="TreeGrafter"/>
</dbReference>
<dbReference type="PANTHER" id="PTHR30632">
    <property type="entry name" value="MOLYBDATE-BINDING PERIPLASMIC PROTEIN"/>
    <property type="match status" value="1"/>
</dbReference>
<sequence>MSYLPTRIAAAAAAGTVLLAGCSSTSSSPSATTGTGTSTSSATGKKTVTILAAASLTEAFKKIAAEVMKEHPDLDIKISFGASSTLATQLNNGVDADIIALADEKSKTTITPSLIEGKPTQLFATNRLEIATPAGNPAHVTGLASLSNSSIDTVLCAKQVPCGRAAQTVLAKADVTPHVISFESDVKATLAKVKTGDADAAIVYQTDVSSAGSTVTGVVIPEDQNTVTKLPIVQLTNTEGAKEFYEAVTSSEGQDILKSLGFGQV</sequence>
<dbReference type="PANTHER" id="PTHR30632:SF0">
    <property type="entry name" value="SULFATE-BINDING PROTEIN"/>
    <property type="match status" value="1"/>
</dbReference>
<dbReference type="SUPFAM" id="SSF53850">
    <property type="entry name" value="Periplasmic binding protein-like II"/>
    <property type="match status" value="1"/>
</dbReference>
<keyword evidence="2 4" id="KW-0479">Metal-binding</keyword>
<dbReference type="RefSeq" id="WP_170119866.1">
    <property type="nucleotide sequence ID" value="NZ_QGDN01000001.1"/>
</dbReference>
<evidence type="ECO:0000256" key="4">
    <source>
        <dbReference type="PIRSR" id="PIRSR004846-1"/>
    </source>
</evidence>
<keyword evidence="4" id="KW-0500">Molybdenum</keyword>
<gene>
    <name evidence="6" type="ORF">SAMN04489750_2669</name>
</gene>
<accession>A0A2Y8ZVL3</accession>
<feature type="binding site" evidence="4">
    <location>
        <position position="55"/>
    </location>
    <ligand>
        <name>molybdate</name>
        <dbReference type="ChEBI" id="CHEBI:36264"/>
    </ligand>
</feature>
<comment type="similarity">
    <text evidence="1">Belongs to the bacterial solute-binding protein ModA family.</text>
</comment>
<name>A0A2Y8ZVL3_9MICO</name>
<reference evidence="7" key="1">
    <citation type="submission" date="2016-10" db="EMBL/GenBank/DDBJ databases">
        <authorList>
            <person name="Varghese N."/>
            <person name="Submissions S."/>
        </authorList>
    </citation>
    <scope>NUCLEOTIDE SEQUENCE [LARGE SCALE GENOMIC DNA]</scope>
    <source>
        <strain evidence="7">DSM 22951</strain>
    </source>
</reference>
<evidence type="ECO:0000313" key="6">
    <source>
        <dbReference type="EMBL" id="SSA35318.1"/>
    </source>
</evidence>